<keyword evidence="2" id="KW-1185">Reference proteome</keyword>
<reference evidence="2" key="1">
    <citation type="journal article" date="2018" name="Nat. Microbiol.">
        <title>Leveraging single-cell genomics to expand the fungal tree of life.</title>
        <authorList>
            <person name="Ahrendt S.R."/>
            <person name="Quandt C.A."/>
            <person name="Ciobanu D."/>
            <person name="Clum A."/>
            <person name="Salamov A."/>
            <person name="Andreopoulos B."/>
            <person name="Cheng J.F."/>
            <person name="Woyke T."/>
            <person name="Pelin A."/>
            <person name="Henrissat B."/>
            <person name="Reynolds N.K."/>
            <person name="Benny G.L."/>
            <person name="Smith M.E."/>
            <person name="James T.Y."/>
            <person name="Grigoriev I.V."/>
        </authorList>
    </citation>
    <scope>NUCLEOTIDE SEQUENCE [LARGE SCALE GENOMIC DNA]</scope>
</reference>
<organism evidence="1 2">
    <name type="scientific">Blyttiomyces helicus</name>
    <dbReference type="NCBI Taxonomy" id="388810"/>
    <lineage>
        <taxon>Eukaryota</taxon>
        <taxon>Fungi</taxon>
        <taxon>Fungi incertae sedis</taxon>
        <taxon>Chytridiomycota</taxon>
        <taxon>Chytridiomycota incertae sedis</taxon>
        <taxon>Chytridiomycetes</taxon>
        <taxon>Chytridiomycetes incertae sedis</taxon>
        <taxon>Blyttiomyces</taxon>
    </lineage>
</organism>
<evidence type="ECO:0000313" key="1">
    <source>
        <dbReference type="EMBL" id="RKO90937.1"/>
    </source>
</evidence>
<name>A0A4V1IRR1_9FUNG</name>
<dbReference type="Proteomes" id="UP000269721">
    <property type="component" value="Unassembled WGS sequence"/>
</dbReference>
<proteinExistence type="predicted"/>
<dbReference type="EMBL" id="KZ995306">
    <property type="protein sequence ID" value="RKO90937.1"/>
    <property type="molecule type" value="Genomic_DNA"/>
</dbReference>
<sequence>MQDKLREVLMLDRCLRTLPQHPTWAALAQSRKRGLSRCLEPVGKLIKPSHGTNPPLAWLTFSIDKSADRDLWKNLQGIRRHMLGMQGSLDEASLQRHLRKGECFQPTTRSSIRAHDLETRNQLLDYVWGHSSHLSLVGDVDYSAGSSPIRQSELLRLRPIFCDTIYLFRLIPSGVSWDYAKAVGPRYFVKAVYSITECQSKAHVINKLINDHDLPVPSPSYTCLVIAIQTADHLQSFDLARDFAVKSEQELQQIYTYFFRVDVAMDFGCCPNPTVLESLPGQMYGRQCYSETFESSDSPHESDDRFVLVRRKVYNKFAQMLESGGVQERIGMHLASWVNNEEQTLRSSIRRSQERGYTQVEVSFTSLEWYDVSVYMEYIDCFVGYLLYHEALVFCSIPQQWTTFCKQVTKSFMVLDYAHCRVLVCWWANERTKKLAGVMGPLSARQGKHRWYMETWMASCFLIGGSPSTLCIIEDTDDPNSLDLLSVTRIQVAASPEKVTYLFGGKKKSLWYGSYRHDERECKQFLRYNRSNDPADVGIVDTEAVRLRIHSERSGFLVSRPPHEPEWAPRIWDDSRTTEMLRYKLKYGQRMHLSDKQVGVPIKAVACSPRVYAKGIRFTVVDDEKCMWIANAQLSRMMEVHFPTDKPTTIVDKEVPFLFEFEILSLVSNEHAKKIPKIGWLRLHGGNNKLEIIDSAINIRDADRIDVLQEGTSYRVHALKGMQVYGVKKYCVAIDGKYYISNPWLQEILHDSYHKLVYYGQPFLIETTTRRCHPKSKRAYLAMRLTQVQKGTHPERGDSRKDSSTFRSMARQLCLADEAAGFCVPRTLLGPTKLGPGRAPEILSDKRCCSSRPSGLLTCAELGAKIHDDLLERQSLGLVDRGSPSQSQRHLLHTRNDLGGFGVLHVCNGPLVSCDRRQHVAGPVEPDEHLFFVLHDPCADLDLYILGNRLESVEDLWALSRFRPSNGLKDDGWALDGLKESVVVEILLFVGREEHSPFMVVAEIVCIYLSLLEEVYLQVPNGSDSKFREMGVEFIVRLSMCDLEMAPKKPQVVPDLGLESVSGIVLGKGRQLEKISDEDGLDTTEGVGRAPQGLEHEVHDLDHLGVDHGDFVDHDGIETEDLHSHFGIYPVEHLLGLRIANVVQVSDRTIEAEEAVYRLSSDVDCGYPRWSDEHADLSLLPEPVSDVGDHKGLAHSTGTGDKYILSSEGCFLEGALLQVVHPDLLF</sequence>
<evidence type="ECO:0000313" key="2">
    <source>
        <dbReference type="Proteomes" id="UP000269721"/>
    </source>
</evidence>
<accession>A0A4V1IRR1</accession>
<gene>
    <name evidence="1" type="ORF">BDK51DRAFT_52940</name>
</gene>
<protein>
    <submittedName>
        <fullName evidence="1">Uncharacterized protein</fullName>
    </submittedName>
</protein>
<dbReference type="AlphaFoldDB" id="A0A4V1IRR1"/>